<organism evidence="3 4">
    <name type="scientific">Candidatus Falkowbacteria bacterium CG23_combo_of_CG06-09_8_20_14_all_49_15</name>
    <dbReference type="NCBI Taxonomy" id="1974572"/>
    <lineage>
        <taxon>Bacteria</taxon>
        <taxon>Candidatus Falkowiibacteriota</taxon>
    </lineage>
</organism>
<dbReference type="Proteomes" id="UP000230729">
    <property type="component" value="Unassembled WGS sequence"/>
</dbReference>
<sequence length="118" mass="13267">METAKPQTEKNGEANEKLAALLEENLRLSREIYRLSKKTHNFLIWQSVFAVMKILLIVLPIIIGIIYLPPLIKGWLERYNQLLGVGESPLNLLVPGAETVKMPSLEDLKSFLPAGSLK</sequence>
<dbReference type="AlphaFoldDB" id="A0A2G9ZLL2"/>
<evidence type="ECO:0000256" key="2">
    <source>
        <dbReference type="SAM" id="Phobius"/>
    </source>
</evidence>
<dbReference type="EMBL" id="PCSD01000020">
    <property type="protein sequence ID" value="PIP34073.1"/>
    <property type="molecule type" value="Genomic_DNA"/>
</dbReference>
<accession>A0A2G9ZLL2</accession>
<keyword evidence="2" id="KW-0472">Membrane</keyword>
<evidence type="ECO:0000313" key="3">
    <source>
        <dbReference type="EMBL" id="PIP34073.1"/>
    </source>
</evidence>
<protein>
    <submittedName>
        <fullName evidence="3">Uncharacterized protein</fullName>
    </submittedName>
</protein>
<reference evidence="3 4" key="1">
    <citation type="submission" date="2017-09" db="EMBL/GenBank/DDBJ databases">
        <title>Depth-based differentiation of microbial function through sediment-hosted aquifers and enrichment of novel symbionts in the deep terrestrial subsurface.</title>
        <authorList>
            <person name="Probst A.J."/>
            <person name="Ladd B."/>
            <person name="Jarett J.K."/>
            <person name="Geller-Mcgrath D.E."/>
            <person name="Sieber C.M."/>
            <person name="Emerson J.B."/>
            <person name="Anantharaman K."/>
            <person name="Thomas B.C."/>
            <person name="Malmstrom R."/>
            <person name="Stieglmeier M."/>
            <person name="Klingl A."/>
            <person name="Woyke T."/>
            <person name="Ryan C.M."/>
            <person name="Banfield J.F."/>
        </authorList>
    </citation>
    <scope>NUCLEOTIDE SEQUENCE [LARGE SCALE GENOMIC DNA]</scope>
    <source>
        <strain evidence="3">CG23_combo_of_CG06-09_8_20_14_all_49_15</strain>
    </source>
</reference>
<keyword evidence="2" id="KW-1133">Transmembrane helix</keyword>
<keyword evidence="2" id="KW-0812">Transmembrane</keyword>
<evidence type="ECO:0000256" key="1">
    <source>
        <dbReference type="SAM" id="Coils"/>
    </source>
</evidence>
<feature type="coiled-coil region" evidence="1">
    <location>
        <begin position="11"/>
        <end position="38"/>
    </location>
</feature>
<comment type="caution">
    <text evidence="3">The sequence shown here is derived from an EMBL/GenBank/DDBJ whole genome shotgun (WGS) entry which is preliminary data.</text>
</comment>
<keyword evidence="1" id="KW-0175">Coiled coil</keyword>
<proteinExistence type="predicted"/>
<evidence type="ECO:0000313" key="4">
    <source>
        <dbReference type="Proteomes" id="UP000230729"/>
    </source>
</evidence>
<name>A0A2G9ZLL2_9BACT</name>
<feature type="transmembrane region" description="Helical" evidence="2">
    <location>
        <begin position="43"/>
        <end position="68"/>
    </location>
</feature>
<gene>
    <name evidence="3" type="ORF">COX22_00925</name>
</gene>